<dbReference type="EMBL" id="JAQJAN010000012">
    <property type="protein sequence ID" value="KAJ5716290.1"/>
    <property type="molecule type" value="Genomic_DNA"/>
</dbReference>
<evidence type="ECO:0000313" key="2">
    <source>
        <dbReference type="EMBL" id="KAJ5716290.1"/>
    </source>
</evidence>
<proteinExistence type="predicted"/>
<accession>A0AAD6MTQ4</accession>
<reference evidence="2" key="1">
    <citation type="journal article" date="2023" name="IMA Fungus">
        <title>Comparative genomic study of the Penicillium genus elucidates a diverse pangenome and 15 lateral gene transfer events.</title>
        <authorList>
            <person name="Petersen C."/>
            <person name="Sorensen T."/>
            <person name="Nielsen M.R."/>
            <person name="Sondergaard T.E."/>
            <person name="Sorensen J.L."/>
            <person name="Fitzpatrick D.A."/>
            <person name="Frisvad J.C."/>
            <person name="Nielsen K.L."/>
        </authorList>
    </citation>
    <scope>NUCLEOTIDE SEQUENCE</scope>
    <source>
        <strain evidence="2">IBT 17514</strain>
    </source>
</reference>
<dbReference type="Proteomes" id="UP001215712">
    <property type="component" value="Unassembled WGS sequence"/>
</dbReference>
<feature type="compositionally biased region" description="Basic residues" evidence="1">
    <location>
        <begin position="1"/>
        <end position="19"/>
    </location>
</feature>
<protein>
    <submittedName>
        <fullName evidence="2">Uncharacterized protein</fullName>
    </submittedName>
</protein>
<dbReference type="AlphaFoldDB" id="A0AAD6MTQ4"/>
<keyword evidence="3" id="KW-1185">Reference proteome</keyword>
<evidence type="ECO:0000256" key="1">
    <source>
        <dbReference type="SAM" id="MobiDB-lite"/>
    </source>
</evidence>
<feature type="compositionally biased region" description="Basic and acidic residues" evidence="1">
    <location>
        <begin position="20"/>
        <end position="29"/>
    </location>
</feature>
<sequence>MTPFKRAPRFRRPLSRHRQNQAEDSHDEASTPTGDPVRPADASLPTIFEGPLPPEQQRPQPLTYHLNRALEDALLEPMATHAHGDRGNVANDSLADLGVDTTIVENCPLCGAGDREVPVFTTTLPSVGDVVDAIAQQNENGPHSVTSMGLATSLLALQAEFIELRRRYNSEVNENRALLLQLRSIVGPNRVLNLNQNANYFIPLRRYHIMNEFEKLAQSRTAMRAARMEALQRQDQGRSSHYETATGNLNLGAEGSGVSFELGTAAGRHLVRGGPRDPLHEYVDEVVGEVTAREDLESSMRKHERNSRGKP</sequence>
<comment type="caution">
    <text evidence="2">The sequence shown here is derived from an EMBL/GenBank/DDBJ whole genome shotgun (WGS) entry which is preliminary data.</text>
</comment>
<evidence type="ECO:0000313" key="3">
    <source>
        <dbReference type="Proteomes" id="UP001215712"/>
    </source>
</evidence>
<organism evidence="2 3">
    <name type="scientific">Penicillium malachiteum</name>
    <dbReference type="NCBI Taxonomy" id="1324776"/>
    <lineage>
        <taxon>Eukaryota</taxon>
        <taxon>Fungi</taxon>
        <taxon>Dikarya</taxon>
        <taxon>Ascomycota</taxon>
        <taxon>Pezizomycotina</taxon>
        <taxon>Eurotiomycetes</taxon>
        <taxon>Eurotiomycetidae</taxon>
        <taxon>Eurotiales</taxon>
        <taxon>Aspergillaceae</taxon>
        <taxon>Penicillium</taxon>
    </lineage>
</organism>
<feature type="region of interest" description="Disordered" evidence="1">
    <location>
        <begin position="1"/>
        <end position="59"/>
    </location>
</feature>
<name>A0AAD6MTQ4_9EURO</name>
<reference evidence="2" key="2">
    <citation type="submission" date="2023-01" db="EMBL/GenBank/DDBJ databases">
        <authorList>
            <person name="Petersen C."/>
        </authorList>
    </citation>
    <scope>NUCLEOTIDE SEQUENCE</scope>
    <source>
        <strain evidence="2">IBT 17514</strain>
    </source>
</reference>
<gene>
    <name evidence="2" type="ORF">N7493_008201</name>
</gene>